<accession>A0A0P9BFX4</accession>
<dbReference type="Proteomes" id="UP000050349">
    <property type="component" value="Unassembled WGS sequence"/>
</dbReference>
<reference evidence="2 3" key="1">
    <citation type="submission" date="2015-09" db="EMBL/GenBank/DDBJ databases">
        <authorList>
            <person name="Jackson K.R."/>
            <person name="Lunt B.L."/>
            <person name="Fisher J.N.B."/>
            <person name="Gardner A.V."/>
            <person name="Bailey M.E."/>
            <person name="Deus L.M."/>
            <person name="Earl A.S."/>
            <person name="Gibby P.D."/>
            <person name="Hartmann K.A."/>
            <person name="Liu J.E."/>
            <person name="Manci A.M."/>
            <person name="Nielsen D.A."/>
            <person name="Solomon M.B."/>
            <person name="Breakwell D.P."/>
            <person name="Burnett S.H."/>
            <person name="Grose J.H."/>
        </authorList>
    </citation>
    <scope>NUCLEOTIDE SEQUENCE [LARGE SCALE GENOMIC DNA]</scope>
    <source>
        <strain evidence="2 3">S613</strain>
    </source>
</reference>
<dbReference type="AlphaFoldDB" id="A0A0P9BFX4"/>
<comment type="caution">
    <text evidence="2">The sequence shown here is derived from an EMBL/GenBank/DDBJ whole genome shotgun (WGS) entry which is preliminary data.</text>
</comment>
<proteinExistence type="predicted"/>
<organism evidence="2 3">
    <name type="scientific">Pseudomonas fluorescens</name>
    <dbReference type="NCBI Taxonomy" id="294"/>
    <lineage>
        <taxon>Bacteria</taxon>
        <taxon>Pseudomonadati</taxon>
        <taxon>Pseudomonadota</taxon>
        <taxon>Gammaproteobacteria</taxon>
        <taxon>Pseudomonadales</taxon>
        <taxon>Pseudomonadaceae</taxon>
        <taxon>Pseudomonas</taxon>
    </lineage>
</organism>
<name>A0A0P9BFX4_PSEFL</name>
<evidence type="ECO:0000256" key="1">
    <source>
        <dbReference type="SAM" id="MobiDB-lite"/>
    </source>
</evidence>
<protein>
    <submittedName>
        <fullName evidence="2">Uncharacterized protein</fullName>
    </submittedName>
</protein>
<gene>
    <name evidence="2" type="ORF">AN403_6114</name>
</gene>
<feature type="region of interest" description="Disordered" evidence="1">
    <location>
        <begin position="18"/>
        <end position="41"/>
    </location>
</feature>
<evidence type="ECO:0000313" key="2">
    <source>
        <dbReference type="EMBL" id="KPU62039.1"/>
    </source>
</evidence>
<sequence>MRLSAALATAADMSMPRAAADKLPRSAARTNNCKSSKRSIKSTDYQKNIERDCSFSRFYLQEK</sequence>
<evidence type="ECO:0000313" key="3">
    <source>
        <dbReference type="Proteomes" id="UP000050349"/>
    </source>
</evidence>
<dbReference type="EMBL" id="LJXB01000037">
    <property type="protein sequence ID" value="KPU62039.1"/>
    <property type="molecule type" value="Genomic_DNA"/>
</dbReference>